<evidence type="ECO:0000259" key="9">
    <source>
        <dbReference type="PROSITE" id="PS50109"/>
    </source>
</evidence>
<dbReference type="Proteomes" id="UP000036951">
    <property type="component" value="Unassembled WGS sequence"/>
</dbReference>
<sequence length="379" mass="42970">MDFDIALLLLFAVVAAAGCLYFWRRYRSTVRKVTFLFNAIDNGDYSFRFAEGDKAAGDRVLNRSLNRVKDILMHARDEQMEREKYFELILDSVDTGIIVVEEGRGVVLRYNRAAQKLLQREVITHVDQIKETMKNFSSRETNTFLKGRRVRIVAFSDIKGELANQEIDSWVKLIRVLTHEIMNTVTPIVSLSDTLLRHSEGEQHEGLSVINRTGKELVKFVENYRRFTHVPAPQPTLFYVKPFLERMASLARQYLKDGCTVEADVLPGDLIVYADEGLISRVVSNLLKNAADAVSAGGHIWMKAYTGENDTVVIDVIDDGPMIPDDVASHIFVPFFTTKKEGSGIGLSISRQIMRVSNGFISLVTDRANRLTIFRLIFN</sequence>
<evidence type="ECO:0000256" key="6">
    <source>
        <dbReference type="ARBA" id="ARBA00022840"/>
    </source>
</evidence>
<evidence type="ECO:0000256" key="2">
    <source>
        <dbReference type="ARBA" id="ARBA00012438"/>
    </source>
</evidence>
<keyword evidence="7" id="KW-0902">Two-component regulatory system</keyword>
<keyword evidence="5 10" id="KW-0418">Kinase</keyword>
<dbReference type="Gene3D" id="3.30.565.10">
    <property type="entry name" value="Histidine kinase-like ATPase, C-terminal domain"/>
    <property type="match status" value="1"/>
</dbReference>
<evidence type="ECO:0000256" key="7">
    <source>
        <dbReference type="ARBA" id="ARBA00023012"/>
    </source>
</evidence>
<dbReference type="InterPro" id="IPR003594">
    <property type="entry name" value="HATPase_dom"/>
</dbReference>
<keyword evidence="4" id="KW-0547">Nucleotide-binding</keyword>
<evidence type="ECO:0000313" key="11">
    <source>
        <dbReference type="Proteomes" id="UP000036951"/>
    </source>
</evidence>
<reference evidence="10 11" key="1">
    <citation type="submission" date="2015-06" db="EMBL/GenBank/DDBJ databases">
        <title>Prevotella sp. 109, sp. nov., a novel member of the family Prevotellaceae isolated from human faeces.</title>
        <authorList>
            <person name="Shkoporov A.N."/>
            <person name="Chaplin A.V."/>
            <person name="Kafarskaia L.I."/>
            <person name="Efimov B.A."/>
        </authorList>
    </citation>
    <scope>NUCLEOTIDE SEQUENCE [LARGE SCALE GENOMIC DNA]</scope>
    <source>
        <strain evidence="10 11">109</strain>
    </source>
</reference>
<accession>A0A8E1QWB7</accession>
<comment type="caution">
    <text evidence="10">The sequence shown here is derived from an EMBL/GenBank/DDBJ whole genome shotgun (WGS) entry which is preliminary data.</text>
</comment>
<dbReference type="InterPro" id="IPR036890">
    <property type="entry name" value="HATPase_C_sf"/>
</dbReference>
<keyword evidence="8" id="KW-0472">Membrane</keyword>
<dbReference type="AlphaFoldDB" id="A0A8E1QWB7"/>
<evidence type="ECO:0000256" key="3">
    <source>
        <dbReference type="ARBA" id="ARBA00022679"/>
    </source>
</evidence>
<proteinExistence type="predicted"/>
<dbReference type="OrthoDB" id="1931120at2"/>
<dbReference type="SMART" id="SM00387">
    <property type="entry name" value="HATPase_c"/>
    <property type="match status" value="1"/>
</dbReference>
<dbReference type="PANTHER" id="PTHR43065">
    <property type="entry name" value="SENSOR HISTIDINE KINASE"/>
    <property type="match status" value="1"/>
</dbReference>
<dbReference type="PROSITE" id="PS50109">
    <property type="entry name" value="HIS_KIN"/>
    <property type="match status" value="1"/>
</dbReference>
<keyword evidence="8" id="KW-1133">Transmembrane helix</keyword>
<gene>
    <name evidence="10" type="ORF">ACU52_11530</name>
</gene>
<feature type="transmembrane region" description="Helical" evidence="8">
    <location>
        <begin position="6"/>
        <end position="23"/>
    </location>
</feature>
<dbReference type="SUPFAM" id="SSF55874">
    <property type="entry name" value="ATPase domain of HSP90 chaperone/DNA topoisomerase II/histidine kinase"/>
    <property type="match status" value="1"/>
</dbReference>
<name>A0A8E1QWB7_9BACT</name>
<dbReference type="PANTHER" id="PTHR43065:SF46">
    <property type="entry name" value="C4-DICARBOXYLATE TRANSPORT SENSOR PROTEIN DCTB"/>
    <property type="match status" value="1"/>
</dbReference>
<keyword evidence="6" id="KW-0067">ATP-binding</keyword>
<dbReference type="GO" id="GO:0000160">
    <property type="term" value="P:phosphorelay signal transduction system"/>
    <property type="evidence" value="ECO:0007669"/>
    <property type="project" value="UniProtKB-KW"/>
</dbReference>
<dbReference type="EMBL" id="LFQU01000025">
    <property type="protein sequence ID" value="KOO67783.1"/>
    <property type="molecule type" value="Genomic_DNA"/>
</dbReference>
<dbReference type="RefSeq" id="WP_053398878.1">
    <property type="nucleotide sequence ID" value="NZ_LFQU01000025.1"/>
</dbReference>
<evidence type="ECO:0000256" key="1">
    <source>
        <dbReference type="ARBA" id="ARBA00000085"/>
    </source>
</evidence>
<dbReference type="EC" id="2.7.13.3" evidence="2"/>
<dbReference type="InterPro" id="IPR004358">
    <property type="entry name" value="Sig_transdc_His_kin-like_C"/>
</dbReference>
<dbReference type="InterPro" id="IPR005467">
    <property type="entry name" value="His_kinase_dom"/>
</dbReference>
<evidence type="ECO:0000313" key="10">
    <source>
        <dbReference type="EMBL" id="KOO67783.1"/>
    </source>
</evidence>
<organism evidence="10 11">
    <name type="scientific">Xylanibacter rarus</name>
    <dbReference type="NCBI Taxonomy" id="1676614"/>
    <lineage>
        <taxon>Bacteria</taxon>
        <taxon>Pseudomonadati</taxon>
        <taxon>Bacteroidota</taxon>
        <taxon>Bacteroidia</taxon>
        <taxon>Bacteroidales</taxon>
        <taxon>Prevotellaceae</taxon>
        <taxon>Xylanibacter</taxon>
    </lineage>
</organism>
<feature type="domain" description="Histidine kinase" evidence="9">
    <location>
        <begin position="176"/>
        <end position="379"/>
    </location>
</feature>
<comment type="catalytic activity">
    <reaction evidence="1">
        <text>ATP + protein L-histidine = ADP + protein N-phospho-L-histidine.</text>
        <dbReference type="EC" id="2.7.13.3"/>
    </reaction>
</comment>
<evidence type="ECO:0000256" key="8">
    <source>
        <dbReference type="SAM" id="Phobius"/>
    </source>
</evidence>
<keyword evidence="3" id="KW-0808">Transferase</keyword>
<keyword evidence="11" id="KW-1185">Reference proteome</keyword>
<dbReference type="PRINTS" id="PR00344">
    <property type="entry name" value="BCTRLSENSOR"/>
</dbReference>
<evidence type="ECO:0000256" key="4">
    <source>
        <dbReference type="ARBA" id="ARBA00022741"/>
    </source>
</evidence>
<dbReference type="CDD" id="cd00075">
    <property type="entry name" value="HATPase"/>
    <property type="match status" value="1"/>
</dbReference>
<dbReference type="Pfam" id="PF02518">
    <property type="entry name" value="HATPase_c"/>
    <property type="match status" value="1"/>
</dbReference>
<dbReference type="GO" id="GO:0004673">
    <property type="term" value="F:protein histidine kinase activity"/>
    <property type="evidence" value="ECO:0007669"/>
    <property type="project" value="UniProtKB-EC"/>
</dbReference>
<protein>
    <recommendedName>
        <fullName evidence="2">histidine kinase</fullName>
        <ecNumber evidence="2">2.7.13.3</ecNumber>
    </recommendedName>
</protein>
<dbReference type="GO" id="GO:0005524">
    <property type="term" value="F:ATP binding"/>
    <property type="evidence" value="ECO:0007669"/>
    <property type="project" value="UniProtKB-KW"/>
</dbReference>
<keyword evidence="8" id="KW-0812">Transmembrane</keyword>
<evidence type="ECO:0000256" key="5">
    <source>
        <dbReference type="ARBA" id="ARBA00022777"/>
    </source>
</evidence>